<dbReference type="AlphaFoldDB" id="A0AAW0N232"/>
<dbReference type="Proteomes" id="UP001460270">
    <property type="component" value="Unassembled WGS sequence"/>
</dbReference>
<keyword evidence="2" id="KW-1185">Reference proteome</keyword>
<organism evidence="1 2">
    <name type="scientific">Mugilogobius chulae</name>
    <name type="common">yellowstripe goby</name>
    <dbReference type="NCBI Taxonomy" id="88201"/>
    <lineage>
        <taxon>Eukaryota</taxon>
        <taxon>Metazoa</taxon>
        <taxon>Chordata</taxon>
        <taxon>Craniata</taxon>
        <taxon>Vertebrata</taxon>
        <taxon>Euteleostomi</taxon>
        <taxon>Actinopterygii</taxon>
        <taxon>Neopterygii</taxon>
        <taxon>Teleostei</taxon>
        <taxon>Neoteleostei</taxon>
        <taxon>Acanthomorphata</taxon>
        <taxon>Gobiaria</taxon>
        <taxon>Gobiiformes</taxon>
        <taxon>Gobioidei</taxon>
        <taxon>Gobiidae</taxon>
        <taxon>Gobionellinae</taxon>
        <taxon>Mugilogobius</taxon>
    </lineage>
</organism>
<evidence type="ECO:0000313" key="1">
    <source>
        <dbReference type="EMBL" id="KAK7886853.1"/>
    </source>
</evidence>
<accession>A0AAW0N232</accession>
<reference evidence="2" key="1">
    <citation type="submission" date="2024-04" db="EMBL/GenBank/DDBJ databases">
        <title>Salinicola lusitanus LLJ914,a marine bacterium isolated from the Okinawa Trough.</title>
        <authorList>
            <person name="Li J."/>
        </authorList>
    </citation>
    <scope>NUCLEOTIDE SEQUENCE [LARGE SCALE GENOMIC DNA]</scope>
</reference>
<sequence>MAEELQQQRVKVQQLEATRDRLQPRNGVQRNAAETGLSAMGWPELVTILLCQRKATVYLGNLSSAFDPSFNASAASPQEQ</sequence>
<name>A0AAW0N232_9GOBI</name>
<evidence type="ECO:0000313" key="2">
    <source>
        <dbReference type="Proteomes" id="UP001460270"/>
    </source>
</evidence>
<proteinExistence type="predicted"/>
<protein>
    <submittedName>
        <fullName evidence="1">Uncharacterized protein</fullName>
    </submittedName>
</protein>
<comment type="caution">
    <text evidence="1">The sequence shown here is derived from an EMBL/GenBank/DDBJ whole genome shotgun (WGS) entry which is preliminary data.</text>
</comment>
<dbReference type="EMBL" id="JBBPFD010000019">
    <property type="protein sequence ID" value="KAK7886853.1"/>
    <property type="molecule type" value="Genomic_DNA"/>
</dbReference>
<gene>
    <name evidence="1" type="ORF">WMY93_026474</name>
</gene>